<proteinExistence type="predicted"/>
<accession>X0UZA1</accession>
<comment type="caution">
    <text evidence="2">The sequence shown here is derived from an EMBL/GenBank/DDBJ whole genome shotgun (WGS) entry which is preliminary data.</text>
</comment>
<organism evidence="2">
    <name type="scientific">marine sediment metagenome</name>
    <dbReference type="NCBI Taxonomy" id="412755"/>
    <lineage>
        <taxon>unclassified sequences</taxon>
        <taxon>metagenomes</taxon>
        <taxon>ecological metagenomes</taxon>
    </lineage>
</organism>
<dbReference type="EMBL" id="BARS01020196">
    <property type="protein sequence ID" value="GAG04477.1"/>
    <property type="molecule type" value="Genomic_DNA"/>
</dbReference>
<feature type="region of interest" description="Disordered" evidence="1">
    <location>
        <begin position="254"/>
        <end position="274"/>
    </location>
</feature>
<feature type="non-terminal residue" evidence="2">
    <location>
        <position position="274"/>
    </location>
</feature>
<evidence type="ECO:0000313" key="2">
    <source>
        <dbReference type="EMBL" id="GAG04477.1"/>
    </source>
</evidence>
<gene>
    <name evidence="2" type="ORF">S01H1_32603</name>
</gene>
<dbReference type="AlphaFoldDB" id="X0UZA1"/>
<reference evidence="2" key="1">
    <citation type="journal article" date="2014" name="Front. Microbiol.">
        <title>High frequency of phylogenetically diverse reductive dehalogenase-homologous genes in deep subseafloor sedimentary metagenomes.</title>
        <authorList>
            <person name="Kawai M."/>
            <person name="Futagami T."/>
            <person name="Toyoda A."/>
            <person name="Takaki Y."/>
            <person name="Nishi S."/>
            <person name="Hori S."/>
            <person name="Arai W."/>
            <person name="Tsubouchi T."/>
            <person name="Morono Y."/>
            <person name="Uchiyama I."/>
            <person name="Ito T."/>
            <person name="Fujiyama A."/>
            <person name="Inagaki F."/>
            <person name="Takami H."/>
        </authorList>
    </citation>
    <scope>NUCLEOTIDE SEQUENCE</scope>
    <source>
        <strain evidence="2">Expedition CK06-06</strain>
    </source>
</reference>
<name>X0UZA1_9ZZZZ</name>
<protein>
    <submittedName>
        <fullName evidence="2">Uncharacterized protein</fullName>
    </submittedName>
</protein>
<sequence length="274" mass="30766">MTYQAREEIECLAVKRNLPGVTKLDGRYPVYVVFSLRSRLVGKYGEKNTAILEDEMKRLVKAVQAYPRWGSLILFADDPVCLKPYSIQPVEIVDPWAIKLAIADLDAALAKRGEMIGALLIVGGPEIIPFHNLPNPVDDLDMDVPSDNPYGTRDDNYFIPEWPVGRLPGGTGPDISLLYEQLKRIAEHHSGQSKRAAGRKKWLSSFANWIISNFSTQKKSYGYTAAIWKQASLKVFRPIGESKAMFVSPPYGFDGARVNSSSEHRKKGRDKQKR</sequence>
<evidence type="ECO:0000256" key="1">
    <source>
        <dbReference type="SAM" id="MobiDB-lite"/>
    </source>
</evidence>
<feature type="compositionally biased region" description="Basic residues" evidence="1">
    <location>
        <begin position="264"/>
        <end position="274"/>
    </location>
</feature>